<keyword evidence="10" id="KW-1185">Reference proteome</keyword>
<reference evidence="10" key="1">
    <citation type="submission" date="2018-08" db="EMBL/GenBank/DDBJ databases">
        <authorList>
            <person name="Grouzdev D.S."/>
            <person name="Krutkina M.S."/>
        </authorList>
    </citation>
    <scope>NUCLEOTIDE SEQUENCE [LARGE SCALE GENOMIC DNA]</scope>
    <source>
        <strain evidence="10">4-11</strain>
    </source>
</reference>
<evidence type="ECO:0000256" key="3">
    <source>
        <dbReference type="ARBA" id="ARBA00022723"/>
    </source>
</evidence>
<reference evidence="9 10" key="2">
    <citation type="submission" date="2018-09" db="EMBL/GenBank/DDBJ databases">
        <title>Genome of Sphaerochaeta halotolerans strain 4-11.</title>
        <authorList>
            <person name="Nazina T.N."/>
            <person name="Sokolova D.S."/>
        </authorList>
    </citation>
    <scope>NUCLEOTIDE SEQUENCE [LARGE SCALE GENOMIC DNA]</scope>
    <source>
        <strain evidence="9 10">4-11</strain>
    </source>
</reference>
<dbReference type="InterPro" id="IPR017896">
    <property type="entry name" value="4Fe4S_Fe-S-bd"/>
</dbReference>
<evidence type="ECO:0000256" key="6">
    <source>
        <dbReference type="ARBA" id="ARBA00023014"/>
    </source>
</evidence>
<feature type="transmembrane region" description="Helical" evidence="7">
    <location>
        <begin position="106"/>
        <end position="123"/>
    </location>
</feature>
<protein>
    <submittedName>
        <fullName evidence="9">4Fe-4S binding protein</fullName>
    </submittedName>
</protein>
<proteinExistence type="predicted"/>
<keyword evidence="2" id="KW-0004">4Fe-4S</keyword>
<evidence type="ECO:0000256" key="7">
    <source>
        <dbReference type="SAM" id="Phobius"/>
    </source>
</evidence>
<evidence type="ECO:0000256" key="2">
    <source>
        <dbReference type="ARBA" id="ARBA00022485"/>
    </source>
</evidence>
<keyword evidence="4" id="KW-0249">Electron transport</keyword>
<keyword evidence="7" id="KW-1133">Transmembrane helix</keyword>
<feature type="domain" description="4Fe-4S ferredoxin-type" evidence="8">
    <location>
        <begin position="179"/>
        <end position="203"/>
    </location>
</feature>
<dbReference type="PROSITE" id="PS00198">
    <property type="entry name" value="4FE4S_FER_1"/>
    <property type="match status" value="1"/>
</dbReference>
<dbReference type="EMBL" id="QUWK01000001">
    <property type="protein sequence ID" value="RFU96204.1"/>
    <property type="molecule type" value="Genomic_DNA"/>
</dbReference>
<keyword evidence="3" id="KW-0479">Metal-binding</keyword>
<keyword evidence="5" id="KW-0408">Iron</keyword>
<name>A0A372MKE0_9SPIR</name>
<dbReference type="SUPFAM" id="SSF54862">
    <property type="entry name" value="4Fe-4S ferredoxins"/>
    <property type="match status" value="1"/>
</dbReference>
<dbReference type="GO" id="GO:0005886">
    <property type="term" value="C:plasma membrane"/>
    <property type="evidence" value="ECO:0007669"/>
    <property type="project" value="TreeGrafter"/>
</dbReference>
<dbReference type="PANTHER" id="PTHR30176">
    <property type="entry name" value="FERREDOXIN-TYPE PROTEIN NAPH"/>
    <property type="match status" value="1"/>
</dbReference>
<evidence type="ECO:0000259" key="8">
    <source>
        <dbReference type="PROSITE" id="PS51379"/>
    </source>
</evidence>
<feature type="transmembrane region" description="Helical" evidence="7">
    <location>
        <begin position="78"/>
        <end position="100"/>
    </location>
</feature>
<keyword evidence="7" id="KW-0812">Transmembrane</keyword>
<dbReference type="InterPro" id="IPR017900">
    <property type="entry name" value="4Fe4S_Fe_S_CS"/>
</dbReference>
<dbReference type="PROSITE" id="PS51379">
    <property type="entry name" value="4FE4S_FER_2"/>
    <property type="match status" value="2"/>
</dbReference>
<comment type="caution">
    <text evidence="9">The sequence shown here is derived from an EMBL/GenBank/DDBJ whole genome shotgun (WGS) entry which is preliminary data.</text>
</comment>
<dbReference type="Pfam" id="PF00037">
    <property type="entry name" value="Fer4"/>
    <property type="match status" value="1"/>
</dbReference>
<evidence type="ECO:0000313" key="9">
    <source>
        <dbReference type="EMBL" id="RFU96204.1"/>
    </source>
</evidence>
<dbReference type="InterPro" id="IPR051684">
    <property type="entry name" value="Electron_Trans/Redox"/>
</dbReference>
<dbReference type="PANTHER" id="PTHR30176:SF3">
    <property type="entry name" value="FERREDOXIN-TYPE PROTEIN NAPH"/>
    <property type="match status" value="1"/>
</dbReference>
<evidence type="ECO:0000256" key="4">
    <source>
        <dbReference type="ARBA" id="ARBA00022982"/>
    </source>
</evidence>
<feature type="domain" description="4Fe-4S ferredoxin-type" evidence="8">
    <location>
        <begin position="148"/>
        <end position="177"/>
    </location>
</feature>
<dbReference type="GO" id="GO:0051539">
    <property type="term" value="F:4 iron, 4 sulfur cluster binding"/>
    <property type="evidence" value="ECO:0007669"/>
    <property type="project" value="UniProtKB-KW"/>
</dbReference>
<dbReference type="Gene3D" id="3.30.70.20">
    <property type="match status" value="1"/>
</dbReference>
<sequence length="203" mass="23153">MKKTIQRIVQVLFLGLFLFLLIRGKVQVWIGIFLLSLVLSLFFSRFYCGWICPINTLLKPITFLKKKFRVGSIRTPSFLKNGVLRILLLVAFLGLMVFTLRSGKQLPVLPALVAIGVFLSLFFEEELWHRWLCPYGTLLSLPSRAAKKQMVIDAELCTNCGRCKRVCPSGAIVKEEKHRIIKSECLVCHECERVCTKGAISYK</sequence>
<organism evidence="9 10">
    <name type="scientific">Sphaerochaeta halotolerans</name>
    <dbReference type="NCBI Taxonomy" id="2293840"/>
    <lineage>
        <taxon>Bacteria</taxon>
        <taxon>Pseudomonadati</taxon>
        <taxon>Spirochaetota</taxon>
        <taxon>Spirochaetia</taxon>
        <taxon>Spirochaetales</taxon>
        <taxon>Sphaerochaetaceae</taxon>
        <taxon>Sphaerochaeta</taxon>
    </lineage>
</organism>
<dbReference type="Pfam" id="PF12801">
    <property type="entry name" value="Fer4_5"/>
    <property type="match status" value="2"/>
</dbReference>
<dbReference type="Proteomes" id="UP000264002">
    <property type="component" value="Unassembled WGS sequence"/>
</dbReference>
<feature type="transmembrane region" description="Helical" evidence="7">
    <location>
        <begin position="34"/>
        <end position="58"/>
    </location>
</feature>
<gene>
    <name evidence="9" type="ORF">DYP60_01140</name>
</gene>
<accession>A0A372MKE0</accession>
<keyword evidence="6" id="KW-0411">Iron-sulfur</keyword>
<evidence type="ECO:0000256" key="5">
    <source>
        <dbReference type="ARBA" id="ARBA00023004"/>
    </source>
</evidence>
<evidence type="ECO:0000256" key="1">
    <source>
        <dbReference type="ARBA" id="ARBA00022448"/>
    </source>
</evidence>
<evidence type="ECO:0000313" key="10">
    <source>
        <dbReference type="Proteomes" id="UP000264002"/>
    </source>
</evidence>
<dbReference type="RefSeq" id="WP_117329025.1">
    <property type="nucleotide sequence ID" value="NZ_QUWK01000001.1"/>
</dbReference>
<keyword evidence="1" id="KW-0813">Transport</keyword>
<dbReference type="GO" id="GO:0046872">
    <property type="term" value="F:metal ion binding"/>
    <property type="evidence" value="ECO:0007669"/>
    <property type="project" value="UniProtKB-KW"/>
</dbReference>
<keyword evidence="7" id="KW-0472">Membrane</keyword>
<dbReference type="AlphaFoldDB" id="A0A372MKE0"/>